<evidence type="ECO:0000313" key="1">
    <source>
        <dbReference type="EMBL" id="GMG20187.1"/>
    </source>
</evidence>
<gene>
    <name evidence="1" type="ORF">Amon01_000103800</name>
</gene>
<name>A0A9W6YTT2_AMBMO</name>
<organism evidence="1 2">
    <name type="scientific">Ambrosiozyma monospora</name>
    <name type="common">Yeast</name>
    <name type="synonym">Endomycopsis monosporus</name>
    <dbReference type="NCBI Taxonomy" id="43982"/>
    <lineage>
        <taxon>Eukaryota</taxon>
        <taxon>Fungi</taxon>
        <taxon>Dikarya</taxon>
        <taxon>Ascomycota</taxon>
        <taxon>Saccharomycotina</taxon>
        <taxon>Pichiomycetes</taxon>
        <taxon>Pichiales</taxon>
        <taxon>Pichiaceae</taxon>
        <taxon>Ambrosiozyma</taxon>
    </lineage>
</organism>
<accession>A0A9W6YTT2</accession>
<proteinExistence type="predicted"/>
<sequence length="178" mass="20396">MRNGIKQQDGYVIGQVTTAEEFEKFKPTVFDLNLKLVGLFDIVNAPVRSTEIASFNLTAKENGVPFKYQSSFQTTDTQTNPAPQEEINAEDRMEDVTYNNNPDPQDELLVDSYYEIELENVIKKISTDFSIAERVLKPSFNVLPMYSNGELGSTKKPDHIIKQLDENRQTRRQLNEKK</sequence>
<dbReference type="AlphaFoldDB" id="A0A9W6YTT2"/>
<protein>
    <submittedName>
        <fullName evidence="1">Unnamed protein product</fullName>
    </submittedName>
</protein>
<comment type="caution">
    <text evidence="1">The sequence shown here is derived from an EMBL/GenBank/DDBJ whole genome shotgun (WGS) entry which is preliminary data.</text>
</comment>
<dbReference type="Proteomes" id="UP001165063">
    <property type="component" value="Unassembled WGS sequence"/>
</dbReference>
<dbReference type="EMBL" id="BSXU01000305">
    <property type="protein sequence ID" value="GMG20187.1"/>
    <property type="molecule type" value="Genomic_DNA"/>
</dbReference>
<keyword evidence="2" id="KW-1185">Reference proteome</keyword>
<evidence type="ECO:0000313" key="2">
    <source>
        <dbReference type="Proteomes" id="UP001165063"/>
    </source>
</evidence>
<reference evidence="1" key="1">
    <citation type="submission" date="2023-04" db="EMBL/GenBank/DDBJ databases">
        <title>Ambrosiozyma monospora NBRC 1965.</title>
        <authorList>
            <person name="Ichikawa N."/>
            <person name="Sato H."/>
            <person name="Tonouchi N."/>
        </authorList>
    </citation>
    <scope>NUCLEOTIDE SEQUENCE</scope>
    <source>
        <strain evidence="1">NBRC 1965</strain>
    </source>
</reference>